<feature type="region of interest" description="Disordered" evidence="1">
    <location>
        <begin position="43"/>
        <end position="64"/>
    </location>
</feature>
<dbReference type="EMBL" id="PQ015379">
    <property type="protein sequence ID" value="XDJ15220.1"/>
    <property type="molecule type" value="Genomic_DNA"/>
</dbReference>
<feature type="region of interest" description="Disordered" evidence="1">
    <location>
        <begin position="96"/>
        <end position="116"/>
    </location>
</feature>
<evidence type="ECO:0000256" key="1">
    <source>
        <dbReference type="SAM" id="MobiDB-lite"/>
    </source>
</evidence>
<proteinExistence type="predicted"/>
<protein>
    <submittedName>
        <fullName evidence="2">Uncharacterized protein</fullName>
    </submittedName>
</protein>
<sequence>MTISRAKLDEIEQDEENLNRFIELLERGYTYLSAKCQYAMGGIQDQEPDDDEEEESEAEFDIEKDMSSKELMILKQEVLADFDRTNFAMDDNEYFEDSNVEQGIDPDNENEPKKRREKVEIQIKELYRMIKQLSHPDKLMRYSAEAKQKIIAIFHESTEFMDDDNLEALVFCYVKLRIARNEPHKIPEYIEHYVRERHRQILRHMGFLREKPFTEAILEWHHGNEEWAIILFRQYLRDKKRQDEMEKQAAADDDEFFS</sequence>
<accession>A0AB39CEG5</accession>
<feature type="compositionally biased region" description="Acidic residues" evidence="1">
    <location>
        <begin position="46"/>
        <end position="60"/>
    </location>
</feature>
<evidence type="ECO:0000313" key="2">
    <source>
        <dbReference type="EMBL" id="XDJ15220.1"/>
    </source>
</evidence>
<reference evidence="2" key="1">
    <citation type="submission" date="2024-07" db="EMBL/GenBank/DDBJ databases">
        <authorList>
            <person name="Bringhurst R.M."/>
            <person name="Homer T.E."/>
        </authorList>
    </citation>
    <scope>NUCLEOTIDE SEQUENCE</scope>
</reference>
<feature type="compositionally biased region" description="Acidic residues" evidence="1">
    <location>
        <begin position="96"/>
        <end position="109"/>
    </location>
</feature>
<name>A0AB39CEG5_9VIRU</name>
<organism evidence="2">
    <name type="scientific">Pseudomonas phage HRDY3</name>
    <dbReference type="NCBI Taxonomy" id="3236930"/>
    <lineage>
        <taxon>Viruses</taxon>
    </lineage>
</organism>